<comment type="caution">
    <text evidence="4">The sequence shown here is derived from an EMBL/GenBank/DDBJ whole genome shotgun (WGS) entry which is preliminary data.</text>
</comment>
<dbReference type="PRINTS" id="PR00455">
    <property type="entry name" value="HTHTETR"/>
</dbReference>
<sequence length="207" mass="24745">MSDLVEKISQTAYELFHRFGIRSVSMDDIARELSISKKTIYQYFKDKDEMVTHGVMRHIEREINEFTGVLEKSNNAVLELVNLSTCIKRNMKKINPSMLFDLQKFHPEAWTKWLEFKNDFIKKTVLEVIRRGKKEGYFRSDVNEEMMAIYRIETIELTFNQTIFPQHEWDFVEVQLALMDHFLRGMMTIKGIEYYEELHNSINNENI</sequence>
<dbReference type="Proteomes" id="UP001300692">
    <property type="component" value="Unassembled WGS sequence"/>
</dbReference>
<organism evidence="4 5">
    <name type="scientific">Reichenbachiella ulvae</name>
    <dbReference type="NCBI Taxonomy" id="2980104"/>
    <lineage>
        <taxon>Bacteria</taxon>
        <taxon>Pseudomonadati</taxon>
        <taxon>Bacteroidota</taxon>
        <taxon>Cytophagia</taxon>
        <taxon>Cytophagales</taxon>
        <taxon>Reichenbachiellaceae</taxon>
        <taxon>Reichenbachiella</taxon>
    </lineage>
</organism>
<dbReference type="EMBL" id="JAOYOD010000001">
    <property type="protein sequence ID" value="MCV9385618.1"/>
    <property type="molecule type" value="Genomic_DNA"/>
</dbReference>
<dbReference type="SUPFAM" id="SSF48498">
    <property type="entry name" value="Tetracyclin repressor-like, C-terminal domain"/>
    <property type="match status" value="1"/>
</dbReference>
<dbReference type="PANTHER" id="PTHR43479">
    <property type="entry name" value="ACREF/ENVCD OPERON REPRESSOR-RELATED"/>
    <property type="match status" value="1"/>
</dbReference>
<keyword evidence="1 2" id="KW-0238">DNA-binding</keyword>
<evidence type="ECO:0000313" key="5">
    <source>
        <dbReference type="Proteomes" id="UP001300692"/>
    </source>
</evidence>
<feature type="domain" description="HTH tetR-type" evidence="3">
    <location>
        <begin position="2"/>
        <end position="62"/>
    </location>
</feature>
<dbReference type="InterPro" id="IPR009057">
    <property type="entry name" value="Homeodomain-like_sf"/>
</dbReference>
<proteinExistence type="predicted"/>
<keyword evidence="5" id="KW-1185">Reference proteome</keyword>
<evidence type="ECO:0000259" key="3">
    <source>
        <dbReference type="PROSITE" id="PS50977"/>
    </source>
</evidence>
<dbReference type="Pfam" id="PF00440">
    <property type="entry name" value="TetR_N"/>
    <property type="match status" value="1"/>
</dbReference>
<dbReference type="InterPro" id="IPR036271">
    <property type="entry name" value="Tet_transcr_reg_TetR-rel_C_sf"/>
</dbReference>
<dbReference type="RefSeq" id="WP_264136403.1">
    <property type="nucleotide sequence ID" value="NZ_JAOYOD010000001.1"/>
</dbReference>
<dbReference type="InterPro" id="IPR050624">
    <property type="entry name" value="HTH-type_Tx_Regulator"/>
</dbReference>
<dbReference type="SUPFAM" id="SSF46689">
    <property type="entry name" value="Homeodomain-like"/>
    <property type="match status" value="1"/>
</dbReference>
<evidence type="ECO:0000256" key="2">
    <source>
        <dbReference type="PROSITE-ProRule" id="PRU00335"/>
    </source>
</evidence>
<dbReference type="InterPro" id="IPR001647">
    <property type="entry name" value="HTH_TetR"/>
</dbReference>
<protein>
    <submittedName>
        <fullName evidence="4">TetR/AcrR family transcriptional regulator</fullName>
    </submittedName>
</protein>
<dbReference type="Gene3D" id="1.10.10.60">
    <property type="entry name" value="Homeodomain-like"/>
    <property type="match status" value="1"/>
</dbReference>
<name>A0ABT3CQS7_9BACT</name>
<dbReference type="Gene3D" id="1.10.357.10">
    <property type="entry name" value="Tetracycline Repressor, domain 2"/>
    <property type="match status" value="1"/>
</dbReference>
<evidence type="ECO:0000256" key="1">
    <source>
        <dbReference type="ARBA" id="ARBA00023125"/>
    </source>
</evidence>
<dbReference type="PROSITE" id="PS50977">
    <property type="entry name" value="HTH_TETR_2"/>
    <property type="match status" value="1"/>
</dbReference>
<gene>
    <name evidence="4" type="ORF">N7U62_03040</name>
</gene>
<dbReference type="PANTHER" id="PTHR43479:SF11">
    <property type="entry name" value="ACREF_ENVCD OPERON REPRESSOR-RELATED"/>
    <property type="match status" value="1"/>
</dbReference>
<feature type="DNA-binding region" description="H-T-H motif" evidence="2">
    <location>
        <begin position="25"/>
        <end position="44"/>
    </location>
</feature>
<evidence type="ECO:0000313" key="4">
    <source>
        <dbReference type="EMBL" id="MCV9385618.1"/>
    </source>
</evidence>
<reference evidence="4 5" key="1">
    <citation type="submission" date="2022-10" db="EMBL/GenBank/DDBJ databases">
        <title>Comparative genomics and taxonomic characterization of three novel marine species of genus Reichenbachiella exhibiting antioxidant and polysaccharide degradation activities.</title>
        <authorList>
            <person name="Muhammad N."/>
            <person name="Lee Y.-J."/>
            <person name="Ko J."/>
            <person name="Kim S.-G."/>
        </authorList>
    </citation>
    <scope>NUCLEOTIDE SEQUENCE [LARGE SCALE GENOMIC DNA]</scope>
    <source>
        <strain evidence="4 5">ABR2-5</strain>
    </source>
</reference>
<accession>A0ABT3CQS7</accession>